<gene>
    <name evidence="4" type="ORF">K0M31_015961</name>
</gene>
<keyword evidence="5" id="KW-1185">Reference proteome</keyword>
<organism evidence="4 5">
    <name type="scientific">Melipona bicolor</name>
    <dbReference type="NCBI Taxonomy" id="60889"/>
    <lineage>
        <taxon>Eukaryota</taxon>
        <taxon>Metazoa</taxon>
        <taxon>Ecdysozoa</taxon>
        <taxon>Arthropoda</taxon>
        <taxon>Hexapoda</taxon>
        <taxon>Insecta</taxon>
        <taxon>Pterygota</taxon>
        <taxon>Neoptera</taxon>
        <taxon>Endopterygota</taxon>
        <taxon>Hymenoptera</taxon>
        <taxon>Apocrita</taxon>
        <taxon>Aculeata</taxon>
        <taxon>Apoidea</taxon>
        <taxon>Anthophila</taxon>
        <taxon>Apidae</taxon>
        <taxon>Melipona</taxon>
    </lineage>
</organism>
<dbReference type="AlphaFoldDB" id="A0AA40KT25"/>
<dbReference type="Proteomes" id="UP001177670">
    <property type="component" value="Unassembled WGS sequence"/>
</dbReference>
<name>A0AA40KT25_9HYME</name>
<evidence type="ECO:0000313" key="4">
    <source>
        <dbReference type="EMBL" id="KAK1131804.1"/>
    </source>
</evidence>
<dbReference type="InterPro" id="IPR036872">
    <property type="entry name" value="CH_dom_sf"/>
</dbReference>
<dbReference type="PANTHER" id="PTHR11915">
    <property type="entry name" value="SPECTRIN/FILAMIN RELATED CYTOSKELETAL PROTEIN"/>
    <property type="match status" value="1"/>
</dbReference>
<feature type="domain" description="Calponin-homology (CH)" evidence="3">
    <location>
        <begin position="45"/>
        <end position="168"/>
    </location>
</feature>
<evidence type="ECO:0000313" key="5">
    <source>
        <dbReference type="Proteomes" id="UP001177670"/>
    </source>
</evidence>
<dbReference type="InterPro" id="IPR001715">
    <property type="entry name" value="CH_dom"/>
</dbReference>
<dbReference type="PROSITE" id="PS00020">
    <property type="entry name" value="ACTININ_2"/>
    <property type="match status" value="1"/>
</dbReference>
<dbReference type="PROSITE" id="PS00019">
    <property type="entry name" value="ACTININ_1"/>
    <property type="match status" value="1"/>
</dbReference>
<dbReference type="Pfam" id="PF00307">
    <property type="entry name" value="CH"/>
    <property type="match status" value="1"/>
</dbReference>
<sequence>MSTQAYYKERLGFDPADTVAEHHREQRSQHGYEESLSKFKDERDAIQKKTFTKWVNKHLKKTYTCLHVCVLVNNQPCCSPTASRHVGDLFEDLRDGHNLISLLEVLSGEHLPRERGRMRFHMLQNVQMALDFLRYKKIKLVNIRAEDIVDGNPKLTLGLIWTIILHFQWAKEIAPRRKR</sequence>
<dbReference type="GO" id="GO:0003779">
    <property type="term" value="F:actin binding"/>
    <property type="evidence" value="ECO:0007669"/>
    <property type="project" value="UniProtKB-KW"/>
</dbReference>
<accession>A0AA40KT25</accession>
<comment type="caution">
    <text evidence="4">The sequence shown here is derived from an EMBL/GenBank/DDBJ whole genome shotgun (WGS) entry which is preliminary data.</text>
</comment>
<dbReference type="EMBL" id="JAHYIQ010000005">
    <property type="protein sequence ID" value="KAK1131804.1"/>
    <property type="molecule type" value="Genomic_DNA"/>
</dbReference>
<dbReference type="InterPro" id="IPR001589">
    <property type="entry name" value="Actinin_actin-bd_CS"/>
</dbReference>
<dbReference type="Gene3D" id="1.10.418.10">
    <property type="entry name" value="Calponin-like domain"/>
    <property type="match status" value="1"/>
</dbReference>
<dbReference type="PROSITE" id="PS50021">
    <property type="entry name" value="CH"/>
    <property type="match status" value="1"/>
</dbReference>
<proteinExistence type="predicted"/>
<dbReference type="FunFam" id="1.10.418.10:FF:000048">
    <property type="entry name" value="Short stop, isoform B"/>
    <property type="match status" value="1"/>
</dbReference>
<dbReference type="SUPFAM" id="SSF47576">
    <property type="entry name" value="Calponin-homology domain, CH-domain"/>
    <property type="match status" value="1"/>
</dbReference>
<dbReference type="SMART" id="SM00033">
    <property type="entry name" value="CH"/>
    <property type="match status" value="1"/>
</dbReference>
<reference evidence="4" key="1">
    <citation type="submission" date="2021-10" db="EMBL/GenBank/DDBJ databases">
        <title>Melipona bicolor Genome sequencing and assembly.</title>
        <authorList>
            <person name="Araujo N.S."/>
            <person name="Arias M.C."/>
        </authorList>
    </citation>
    <scope>NUCLEOTIDE SEQUENCE</scope>
    <source>
        <strain evidence="4">USP_2M_L1-L4_2017</strain>
        <tissue evidence="4">Whole body</tissue>
    </source>
</reference>
<evidence type="ECO:0000256" key="1">
    <source>
        <dbReference type="ARBA" id="ARBA00022737"/>
    </source>
</evidence>
<evidence type="ECO:0000256" key="2">
    <source>
        <dbReference type="ARBA" id="ARBA00023203"/>
    </source>
</evidence>
<protein>
    <recommendedName>
        <fullName evidence="3">Calponin-homology (CH) domain-containing protein</fullName>
    </recommendedName>
</protein>
<keyword evidence="2" id="KW-0009">Actin-binding</keyword>
<keyword evidence="1" id="KW-0677">Repeat</keyword>
<evidence type="ECO:0000259" key="3">
    <source>
        <dbReference type="PROSITE" id="PS50021"/>
    </source>
</evidence>
<dbReference type="CDD" id="cd21188">
    <property type="entry name" value="CH_PLEC-like_rpt1"/>
    <property type="match status" value="1"/>
</dbReference>